<organism evidence="1 2">
    <name type="scientific">Araneus ventricosus</name>
    <name type="common">Orbweaver spider</name>
    <name type="synonym">Epeira ventricosa</name>
    <dbReference type="NCBI Taxonomy" id="182803"/>
    <lineage>
        <taxon>Eukaryota</taxon>
        <taxon>Metazoa</taxon>
        <taxon>Ecdysozoa</taxon>
        <taxon>Arthropoda</taxon>
        <taxon>Chelicerata</taxon>
        <taxon>Arachnida</taxon>
        <taxon>Araneae</taxon>
        <taxon>Araneomorphae</taxon>
        <taxon>Entelegynae</taxon>
        <taxon>Araneoidea</taxon>
        <taxon>Araneidae</taxon>
        <taxon>Araneus</taxon>
    </lineage>
</organism>
<accession>A0A4Y2P4I1</accession>
<protein>
    <submittedName>
        <fullName evidence="1">Uncharacterized protein</fullName>
    </submittedName>
</protein>
<dbReference type="EMBL" id="BGPR01010556">
    <property type="protein sequence ID" value="GBN46798.1"/>
    <property type="molecule type" value="Genomic_DNA"/>
</dbReference>
<dbReference type="OrthoDB" id="10554249at2759"/>
<keyword evidence="2" id="KW-1185">Reference proteome</keyword>
<dbReference type="AlphaFoldDB" id="A0A4Y2P4I1"/>
<name>A0A4Y2P4I1_ARAVE</name>
<sequence>MTGVITDVINIVGERKGVEPQSFAAHGGNCSSHNLQVLRCLFQKGSEEWSYLFPIVRKHSATTSRTDRGVSNCGDPWVCLPRKCQVVSVTLNEDWISRWKREGAGADV</sequence>
<dbReference type="Proteomes" id="UP000499080">
    <property type="component" value="Unassembled WGS sequence"/>
</dbReference>
<evidence type="ECO:0000313" key="2">
    <source>
        <dbReference type="Proteomes" id="UP000499080"/>
    </source>
</evidence>
<evidence type="ECO:0000313" key="1">
    <source>
        <dbReference type="EMBL" id="GBN46798.1"/>
    </source>
</evidence>
<proteinExistence type="predicted"/>
<gene>
    <name evidence="1" type="ORF">AVEN_127193_1</name>
</gene>
<reference evidence="1 2" key="1">
    <citation type="journal article" date="2019" name="Sci. Rep.">
        <title>Orb-weaving spider Araneus ventricosus genome elucidates the spidroin gene catalogue.</title>
        <authorList>
            <person name="Kono N."/>
            <person name="Nakamura H."/>
            <person name="Ohtoshi R."/>
            <person name="Moran D.A.P."/>
            <person name="Shinohara A."/>
            <person name="Yoshida Y."/>
            <person name="Fujiwara M."/>
            <person name="Mori M."/>
            <person name="Tomita M."/>
            <person name="Arakawa K."/>
        </authorList>
    </citation>
    <scope>NUCLEOTIDE SEQUENCE [LARGE SCALE GENOMIC DNA]</scope>
</reference>
<comment type="caution">
    <text evidence="1">The sequence shown here is derived from an EMBL/GenBank/DDBJ whole genome shotgun (WGS) entry which is preliminary data.</text>
</comment>